<dbReference type="OrthoDB" id="6881322at2"/>
<accession>I3CCV9</accession>
<dbReference type="STRING" id="395493.BegalDRAFT_0534"/>
<evidence type="ECO:0000256" key="1">
    <source>
        <dbReference type="ARBA" id="ARBA00023015"/>
    </source>
</evidence>
<reference evidence="6 7" key="1">
    <citation type="submission" date="2011-11" db="EMBL/GenBank/DDBJ databases">
        <title>Improved High-Quality Draft sequence of Beggiatoa alba B18lD.</title>
        <authorList>
            <consortium name="US DOE Joint Genome Institute"/>
            <person name="Lucas S."/>
            <person name="Han J."/>
            <person name="Lapidus A."/>
            <person name="Cheng J.-F."/>
            <person name="Goodwin L."/>
            <person name="Pitluck S."/>
            <person name="Peters L."/>
            <person name="Mikhailova N."/>
            <person name="Held B."/>
            <person name="Detter J.C."/>
            <person name="Han C."/>
            <person name="Tapia R."/>
            <person name="Land M."/>
            <person name="Hauser L."/>
            <person name="Kyrpides N."/>
            <person name="Ivanova N."/>
            <person name="Pagani I."/>
            <person name="Samuel K."/>
            <person name="Teske A."/>
            <person name="Mueller J."/>
            <person name="Woyke T."/>
        </authorList>
    </citation>
    <scope>NUCLEOTIDE SEQUENCE [LARGE SCALE GENOMIC DNA]</scope>
    <source>
        <strain evidence="6 7">B18LD</strain>
    </source>
</reference>
<name>I3CCV9_9GAMM</name>
<dbReference type="SMART" id="SM00419">
    <property type="entry name" value="HTH_CRP"/>
    <property type="match status" value="1"/>
</dbReference>
<dbReference type="GO" id="GO:0003677">
    <property type="term" value="F:DNA binding"/>
    <property type="evidence" value="ECO:0007669"/>
    <property type="project" value="UniProtKB-KW"/>
</dbReference>
<dbReference type="HOGENOM" id="CLU_075053_3_4_6"/>
<dbReference type="Pfam" id="PF00027">
    <property type="entry name" value="cNMP_binding"/>
    <property type="match status" value="1"/>
</dbReference>
<dbReference type="PANTHER" id="PTHR24567">
    <property type="entry name" value="CRP FAMILY TRANSCRIPTIONAL REGULATORY PROTEIN"/>
    <property type="match status" value="1"/>
</dbReference>
<feature type="domain" description="HTH crp-type" evidence="5">
    <location>
        <begin position="148"/>
        <end position="219"/>
    </location>
</feature>
<keyword evidence="1" id="KW-0805">Transcription regulation</keyword>
<keyword evidence="7" id="KW-1185">Reference proteome</keyword>
<dbReference type="InterPro" id="IPR036390">
    <property type="entry name" value="WH_DNA-bd_sf"/>
</dbReference>
<dbReference type="EMBL" id="JH600070">
    <property type="protein sequence ID" value="EIJ41452.1"/>
    <property type="molecule type" value="Genomic_DNA"/>
</dbReference>
<dbReference type="InterPro" id="IPR018490">
    <property type="entry name" value="cNMP-bd_dom_sf"/>
</dbReference>
<dbReference type="InterPro" id="IPR012318">
    <property type="entry name" value="HTH_CRP"/>
</dbReference>
<gene>
    <name evidence="6" type="ORF">BegalDRAFT_0534</name>
</gene>
<dbReference type="AlphaFoldDB" id="I3CCV9"/>
<dbReference type="InterPro" id="IPR050397">
    <property type="entry name" value="Env_Response_Regulators"/>
</dbReference>
<feature type="domain" description="Cyclic nucleotide-binding" evidence="4">
    <location>
        <begin position="14"/>
        <end position="117"/>
    </location>
</feature>
<organism evidence="6 7">
    <name type="scientific">Beggiatoa alba B18LD</name>
    <dbReference type="NCBI Taxonomy" id="395493"/>
    <lineage>
        <taxon>Bacteria</taxon>
        <taxon>Pseudomonadati</taxon>
        <taxon>Pseudomonadota</taxon>
        <taxon>Gammaproteobacteria</taxon>
        <taxon>Thiotrichales</taxon>
        <taxon>Thiotrichaceae</taxon>
        <taxon>Beggiatoa</taxon>
    </lineage>
</organism>
<evidence type="ECO:0000256" key="2">
    <source>
        <dbReference type="ARBA" id="ARBA00023125"/>
    </source>
</evidence>
<dbReference type="PANTHER" id="PTHR24567:SF68">
    <property type="entry name" value="DNA-BINDING TRANSCRIPTIONAL DUAL REGULATOR CRP"/>
    <property type="match status" value="1"/>
</dbReference>
<dbReference type="CDD" id="cd00038">
    <property type="entry name" value="CAP_ED"/>
    <property type="match status" value="1"/>
</dbReference>
<dbReference type="InterPro" id="IPR014710">
    <property type="entry name" value="RmlC-like_jellyroll"/>
</dbReference>
<dbReference type="InterPro" id="IPR018488">
    <property type="entry name" value="cNMP-bd_CS"/>
</dbReference>
<keyword evidence="3" id="KW-0804">Transcription</keyword>
<dbReference type="SMART" id="SM00100">
    <property type="entry name" value="cNMP"/>
    <property type="match status" value="1"/>
</dbReference>
<dbReference type="GO" id="GO:0003700">
    <property type="term" value="F:DNA-binding transcription factor activity"/>
    <property type="evidence" value="ECO:0007669"/>
    <property type="project" value="TreeGrafter"/>
</dbReference>
<evidence type="ECO:0000313" key="7">
    <source>
        <dbReference type="Proteomes" id="UP000005744"/>
    </source>
</evidence>
<sequence>MLAIQELMLKEHALFRQLSKKLVERILSISSIRHLKAGEVLFLKDEAGDALYGVLAGRIRISNRSIEGQELILKIMEKSDVFGEIALLDGSPRTADAVALEDSQLLMIRHRDFTLLLQQEPILALQMIRLLCARIRQSNEYIEDLTFLDTSRRLAKHLLLVSREGEKIEGGIRLPSISQEELAQRLGTTRMDLTKQLRYWQDNGWLSVEKGQITLYDLRSLQTFINSRADREV</sequence>
<dbReference type="Pfam" id="PF13545">
    <property type="entry name" value="HTH_Crp_2"/>
    <property type="match status" value="1"/>
</dbReference>
<dbReference type="eggNOG" id="COG0664">
    <property type="taxonomic scope" value="Bacteria"/>
</dbReference>
<dbReference type="RefSeq" id="WP_002683412.1">
    <property type="nucleotide sequence ID" value="NZ_JH600070.1"/>
</dbReference>
<keyword evidence="2" id="KW-0238">DNA-binding</keyword>
<dbReference type="InterPro" id="IPR036388">
    <property type="entry name" value="WH-like_DNA-bd_sf"/>
</dbReference>
<dbReference type="Proteomes" id="UP000005744">
    <property type="component" value="Unassembled WGS sequence"/>
</dbReference>
<dbReference type="InterPro" id="IPR000595">
    <property type="entry name" value="cNMP-bd_dom"/>
</dbReference>
<evidence type="ECO:0000259" key="5">
    <source>
        <dbReference type="PROSITE" id="PS51063"/>
    </source>
</evidence>
<dbReference type="GO" id="GO:0005829">
    <property type="term" value="C:cytosol"/>
    <property type="evidence" value="ECO:0007669"/>
    <property type="project" value="TreeGrafter"/>
</dbReference>
<dbReference type="Gene3D" id="1.10.10.10">
    <property type="entry name" value="Winged helix-like DNA-binding domain superfamily/Winged helix DNA-binding domain"/>
    <property type="match status" value="1"/>
</dbReference>
<evidence type="ECO:0000259" key="4">
    <source>
        <dbReference type="PROSITE" id="PS50042"/>
    </source>
</evidence>
<dbReference type="SUPFAM" id="SSF46785">
    <property type="entry name" value="Winged helix' DNA-binding domain"/>
    <property type="match status" value="1"/>
</dbReference>
<dbReference type="PROSITE" id="PS00889">
    <property type="entry name" value="CNMP_BINDING_2"/>
    <property type="match status" value="1"/>
</dbReference>
<evidence type="ECO:0000256" key="3">
    <source>
        <dbReference type="ARBA" id="ARBA00023163"/>
    </source>
</evidence>
<dbReference type="PROSITE" id="PS50042">
    <property type="entry name" value="CNMP_BINDING_3"/>
    <property type="match status" value="1"/>
</dbReference>
<proteinExistence type="predicted"/>
<dbReference type="SUPFAM" id="SSF51206">
    <property type="entry name" value="cAMP-binding domain-like"/>
    <property type="match status" value="1"/>
</dbReference>
<protein>
    <submittedName>
        <fullName evidence="6">cAMP-binding protein</fullName>
    </submittedName>
</protein>
<dbReference type="PROSITE" id="PS51063">
    <property type="entry name" value="HTH_CRP_2"/>
    <property type="match status" value="1"/>
</dbReference>
<dbReference type="Gene3D" id="2.60.120.10">
    <property type="entry name" value="Jelly Rolls"/>
    <property type="match status" value="1"/>
</dbReference>
<evidence type="ECO:0000313" key="6">
    <source>
        <dbReference type="EMBL" id="EIJ41452.1"/>
    </source>
</evidence>